<sequence length="543" mass="54265">MSRVDEEEAAAPGAVGDGGGGTRWRWVAEHQVVAGLLAGVVLLSSGAVAAWLTVRAPAPDVLTARVERRVLDGSVTTRGMVTAGQTVQVAASAGAGDGAVRAVVTKAPVRTGDMVAAGRLLVEISGRPVFALPGPIPAYRDLKPGSRGADVTQLQKALRSLGFRTGKDHAAVFGAGTSAALTAFYTARGYTPLPAQPDGATRLAAAEDAVAAARHARQDAKDALAAARARAGLASARVSAAARAVADQEVAAARRRVSHGDEDLAAARRRLSAAKTANGPMLPVAEVVYLQGFPATVDAAPAAVGSVVTGNAMTVSADGLVVRGGLPAYQKGLVRPGQTVRIVSEADRVSAGGTVVSVADTPVRLPAGPGQVADPVADPVAVADETRPYPIVVRPNHQLDPGLTAQEVLLTVQAPPSNGRVLAVPTSAITVDADGRTVVTAFRDGRGHPVEVLPGASGGGWTEIRPLGEDPLRVGDQVVVGRAGELGATPAPVASGPASAGRAPGLPAARTEPSAAPAAAPAAAPSAAAARPARPARAAGRGA</sequence>
<dbReference type="GO" id="GO:0015562">
    <property type="term" value="F:efflux transmembrane transporter activity"/>
    <property type="evidence" value="ECO:0007669"/>
    <property type="project" value="TreeGrafter"/>
</dbReference>
<keyword evidence="5" id="KW-1185">Reference proteome</keyword>
<dbReference type="PANTHER" id="PTHR30469">
    <property type="entry name" value="MULTIDRUG RESISTANCE PROTEIN MDTA"/>
    <property type="match status" value="1"/>
</dbReference>
<evidence type="ECO:0000256" key="3">
    <source>
        <dbReference type="SAM" id="Phobius"/>
    </source>
</evidence>
<dbReference type="KEGG" id="stri:C7M71_014250"/>
<dbReference type="AlphaFoldDB" id="A0A345SXG5"/>
<dbReference type="InterPro" id="IPR036365">
    <property type="entry name" value="PGBD-like_sf"/>
</dbReference>
<keyword evidence="1" id="KW-0175">Coiled coil</keyword>
<dbReference type="GO" id="GO:1990281">
    <property type="term" value="C:efflux pump complex"/>
    <property type="evidence" value="ECO:0007669"/>
    <property type="project" value="TreeGrafter"/>
</dbReference>
<protein>
    <submittedName>
        <fullName evidence="4">Peptidoglycan-binding protein</fullName>
    </submittedName>
</protein>
<evidence type="ECO:0000256" key="2">
    <source>
        <dbReference type="SAM" id="MobiDB-lite"/>
    </source>
</evidence>
<feature type="transmembrane region" description="Helical" evidence="3">
    <location>
        <begin position="32"/>
        <end position="52"/>
    </location>
</feature>
<accession>A0A345SXG5</accession>
<dbReference type="OrthoDB" id="3268648at2"/>
<dbReference type="Gene3D" id="1.10.101.10">
    <property type="entry name" value="PGBD-like superfamily/PGBD"/>
    <property type="match status" value="1"/>
</dbReference>
<evidence type="ECO:0000313" key="5">
    <source>
        <dbReference type="Proteomes" id="UP000249340"/>
    </source>
</evidence>
<feature type="coiled-coil region" evidence="1">
    <location>
        <begin position="203"/>
        <end position="230"/>
    </location>
</feature>
<feature type="region of interest" description="Disordered" evidence="2">
    <location>
        <begin position="487"/>
        <end position="543"/>
    </location>
</feature>
<dbReference type="Gene3D" id="2.40.420.20">
    <property type="match status" value="1"/>
</dbReference>
<feature type="region of interest" description="Disordered" evidence="2">
    <location>
        <begin position="1"/>
        <end position="20"/>
    </location>
</feature>
<evidence type="ECO:0000256" key="1">
    <source>
        <dbReference type="SAM" id="Coils"/>
    </source>
</evidence>
<evidence type="ECO:0000313" key="4">
    <source>
        <dbReference type="EMBL" id="AXI78420.1"/>
    </source>
</evidence>
<keyword evidence="3" id="KW-0472">Membrane</keyword>
<gene>
    <name evidence="4" type="ORF">C7M71_014250</name>
</gene>
<dbReference type="InterPro" id="IPR036366">
    <property type="entry name" value="PGBDSf"/>
</dbReference>
<proteinExistence type="predicted"/>
<organism evidence="4 5">
    <name type="scientific">Peterkaempfera bronchialis</name>
    <dbReference type="NCBI Taxonomy" id="2126346"/>
    <lineage>
        <taxon>Bacteria</taxon>
        <taxon>Bacillati</taxon>
        <taxon>Actinomycetota</taxon>
        <taxon>Actinomycetes</taxon>
        <taxon>Kitasatosporales</taxon>
        <taxon>Streptomycetaceae</taxon>
        <taxon>Peterkaempfera</taxon>
    </lineage>
</organism>
<keyword evidence="3" id="KW-0812">Transmembrane</keyword>
<dbReference type="EMBL" id="CP031264">
    <property type="protein sequence ID" value="AXI78420.1"/>
    <property type="molecule type" value="Genomic_DNA"/>
</dbReference>
<name>A0A345SXG5_9ACTN</name>
<dbReference type="RefSeq" id="WP_114914369.1">
    <property type="nucleotide sequence ID" value="NZ_CP031264.1"/>
</dbReference>
<reference evidence="5" key="1">
    <citation type="submission" date="2018-07" db="EMBL/GenBank/DDBJ databases">
        <title>Streptacidiphilus bronchialis DSM 106435 chromosome.</title>
        <authorList>
            <person name="Batra D."/>
            <person name="Gulvik C.A."/>
        </authorList>
    </citation>
    <scope>NUCLEOTIDE SEQUENCE [LARGE SCALE GENOMIC DNA]</scope>
    <source>
        <strain evidence="5">DSM 106435</strain>
    </source>
</reference>
<dbReference type="SUPFAM" id="SSF47090">
    <property type="entry name" value="PGBD-like"/>
    <property type="match status" value="1"/>
</dbReference>
<keyword evidence="3" id="KW-1133">Transmembrane helix</keyword>
<dbReference type="Proteomes" id="UP000249340">
    <property type="component" value="Chromosome"/>
</dbReference>